<protein>
    <submittedName>
        <fullName evidence="1">Uncharacterized protein</fullName>
    </submittedName>
</protein>
<dbReference type="AlphaFoldDB" id="A0A9N8DEW8"/>
<dbReference type="Proteomes" id="UP001153069">
    <property type="component" value="Unassembled WGS sequence"/>
</dbReference>
<gene>
    <name evidence="1" type="ORF">SEMRO_62_G035370.1</name>
</gene>
<reference evidence="1" key="1">
    <citation type="submission" date="2020-06" db="EMBL/GenBank/DDBJ databases">
        <authorList>
            <consortium name="Plant Systems Biology data submission"/>
        </authorList>
    </citation>
    <scope>NUCLEOTIDE SEQUENCE</scope>
    <source>
        <strain evidence="1">D6</strain>
    </source>
</reference>
<keyword evidence="2" id="KW-1185">Reference proteome</keyword>
<sequence length="276" mass="29728">MKLSSWMQTTKLVCAVASVVFPAARAHLLRGLEKGDSNAAVNLPPLVPGIPLTLSVSENQYLDWFLDIQDVPSTFECTVHASDGSLFLDLTLAPGSNHGEETHFCLEYPSGVNGTEVMTCRTDIFPSPFPLLVRLRSYVAMDEVVLDCHHMVPSALEPGLPSDSFDLDTGKFQSFVVDTTSILTMEDGAGDDYVNCSLSSDEGDPVMFIYEVKPANSNQTSHNSVCIAGLLHSTCDVLVPSSDDVSQLFIAVDSWGAAENVTVACEAGSMKNRTTQ</sequence>
<name>A0A9N8DEW8_9STRA</name>
<proteinExistence type="predicted"/>
<evidence type="ECO:0000313" key="1">
    <source>
        <dbReference type="EMBL" id="CAB9499484.1"/>
    </source>
</evidence>
<organism evidence="1 2">
    <name type="scientific">Seminavis robusta</name>
    <dbReference type="NCBI Taxonomy" id="568900"/>
    <lineage>
        <taxon>Eukaryota</taxon>
        <taxon>Sar</taxon>
        <taxon>Stramenopiles</taxon>
        <taxon>Ochrophyta</taxon>
        <taxon>Bacillariophyta</taxon>
        <taxon>Bacillariophyceae</taxon>
        <taxon>Bacillariophycidae</taxon>
        <taxon>Naviculales</taxon>
        <taxon>Naviculaceae</taxon>
        <taxon>Seminavis</taxon>
    </lineage>
</organism>
<evidence type="ECO:0000313" key="2">
    <source>
        <dbReference type="Proteomes" id="UP001153069"/>
    </source>
</evidence>
<comment type="caution">
    <text evidence="1">The sequence shown here is derived from an EMBL/GenBank/DDBJ whole genome shotgun (WGS) entry which is preliminary data.</text>
</comment>
<accession>A0A9N8DEW8</accession>
<dbReference type="EMBL" id="CAICTM010000061">
    <property type="protein sequence ID" value="CAB9499484.1"/>
    <property type="molecule type" value="Genomic_DNA"/>
</dbReference>